<keyword evidence="8" id="KW-1185">Reference proteome</keyword>
<dbReference type="SMART" id="SM00089">
    <property type="entry name" value="PKD"/>
    <property type="match status" value="1"/>
</dbReference>
<dbReference type="InterPro" id="IPR053138">
    <property type="entry name" value="N-alpha-Ac-DABA_deacetylase"/>
</dbReference>
<dbReference type="STRING" id="553466.SAMN04487950_2218"/>
<organism evidence="7 8">
    <name type="scientific">Halogranum rubrum</name>
    <dbReference type="NCBI Taxonomy" id="553466"/>
    <lineage>
        <taxon>Archaea</taxon>
        <taxon>Methanobacteriati</taxon>
        <taxon>Methanobacteriota</taxon>
        <taxon>Stenosarchaea group</taxon>
        <taxon>Halobacteria</taxon>
        <taxon>Halobacteriales</taxon>
        <taxon>Haloferacaceae</taxon>
    </lineage>
</organism>
<proteinExistence type="predicted"/>
<evidence type="ECO:0000313" key="7">
    <source>
        <dbReference type="EMBL" id="SFL05766.1"/>
    </source>
</evidence>
<evidence type="ECO:0000259" key="6">
    <source>
        <dbReference type="PROSITE" id="PS50093"/>
    </source>
</evidence>
<keyword evidence="3" id="KW-0378">Hydrolase</keyword>
<evidence type="ECO:0000256" key="2">
    <source>
        <dbReference type="ARBA" id="ARBA00022723"/>
    </source>
</evidence>
<evidence type="ECO:0000256" key="4">
    <source>
        <dbReference type="ARBA" id="ARBA00022833"/>
    </source>
</evidence>
<dbReference type="Pfam" id="PF24827">
    <property type="entry name" value="AstE_AspA_cat"/>
    <property type="match status" value="1"/>
</dbReference>
<dbReference type="PANTHER" id="PTHR37326">
    <property type="entry name" value="BLL3975 PROTEIN"/>
    <property type="match status" value="1"/>
</dbReference>
<evidence type="ECO:0000256" key="5">
    <source>
        <dbReference type="SAM" id="MobiDB-lite"/>
    </source>
</evidence>
<feature type="region of interest" description="Disordered" evidence="5">
    <location>
        <begin position="261"/>
        <end position="332"/>
    </location>
</feature>
<accession>A0A1I4EMS2</accession>
<feature type="compositionally biased region" description="Acidic residues" evidence="5">
    <location>
        <begin position="261"/>
        <end position="306"/>
    </location>
</feature>
<name>A0A1I4EMS2_9EURY</name>
<dbReference type="InterPro" id="IPR013783">
    <property type="entry name" value="Ig-like_fold"/>
</dbReference>
<dbReference type="InterPro" id="IPR022409">
    <property type="entry name" value="PKD/Chitinase_dom"/>
</dbReference>
<evidence type="ECO:0000256" key="3">
    <source>
        <dbReference type="ARBA" id="ARBA00022801"/>
    </source>
</evidence>
<reference evidence="8" key="1">
    <citation type="submission" date="2016-10" db="EMBL/GenBank/DDBJ databases">
        <authorList>
            <person name="Varghese N."/>
            <person name="Submissions S."/>
        </authorList>
    </citation>
    <scope>NUCLEOTIDE SEQUENCE [LARGE SCALE GENOMIC DNA]</scope>
    <source>
        <strain evidence="8">CGMCC 1.7738</strain>
    </source>
</reference>
<comment type="cofactor">
    <cofactor evidence="1">
        <name>Zn(2+)</name>
        <dbReference type="ChEBI" id="CHEBI:29105"/>
    </cofactor>
</comment>
<dbReference type="PROSITE" id="PS50093">
    <property type="entry name" value="PKD"/>
    <property type="match status" value="1"/>
</dbReference>
<dbReference type="InterPro" id="IPR000601">
    <property type="entry name" value="PKD_dom"/>
</dbReference>
<dbReference type="InterPro" id="IPR035986">
    <property type="entry name" value="PKD_dom_sf"/>
</dbReference>
<protein>
    <submittedName>
        <fullName evidence="7">PKD domain-containing protein</fullName>
    </submittedName>
</protein>
<dbReference type="SUPFAM" id="SSF53187">
    <property type="entry name" value="Zn-dependent exopeptidases"/>
    <property type="match status" value="1"/>
</dbReference>
<dbReference type="GO" id="GO:0046872">
    <property type="term" value="F:metal ion binding"/>
    <property type="evidence" value="ECO:0007669"/>
    <property type="project" value="UniProtKB-KW"/>
</dbReference>
<dbReference type="AlphaFoldDB" id="A0A1I4EMS2"/>
<feature type="domain" description="PKD" evidence="6">
    <location>
        <begin position="335"/>
        <end position="405"/>
    </location>
</feature>
<dbReference type="PROSITE" id="PS51318">
    <property type="entry name" value="TAT"/>
    <property type="match status" value="1"/>
</dbReference>
<keyword evidence="4" id="KW-0862">Zinc</keyword>
<dbReference type="GO" id="GO:0016788">
    <property type="term" value="F:hydrolase activity, acting on ester bonds"/>
    <property type="evidence" value="ECO:0007669"/>
    <property type="project" value="InterPro"/>
</dbReference>
<dbReference type="RefSeq" id="WP_089869320.1">
    <property type="nucleotide sequence ID" value="NZ_FOTC01000002.1"/>
</dbReference>
<gene>
    <name evidence="7" type="ORF">SAMN04487950_2218</name>
</gene>
<dbReference type="Pfam" id="PF18911">
    <property type="entry name" value="PKD_4"/>
    <property type="match status" value="1"/>
</dbReference>
<evidence type="ECO:0000256" key="1">
    <source>
        <dbReference type="ARBA" id="ARBA00001947"/>
    </source>
</evidence>
<dbReference type="InterPro" id="IPR006311">
    <property type="entry name" value="TAT_signal"/>
</dbReference>
<dbReference type="Gene3D" id="2.60.40.10">
    <property type="entry name" value="Immunoglobulins"/>
    <property type="match status" value="1"/>
</dbReference>
<dbReference type="PANTHER" id="PTHR37326:SF1">
    <property type="entry name" value="BLL3975 PROTEIN"/>
    <property type="match status" value="1"/>
</dbReference>
<feature type="compositionally biased region" description="Basic and acidic residues" evidence="5">
    <location>
        <begin position="321"/>
        <end position="332"/>
    </location>
</feature>
<dbReference type="InterPro" id="IPR055438">
    <property type="entry name" value="AstE_AspA_cat"/>
</dbReference>
<dbReference type="SUPFAM" id="SSF49299">
    <property type="entry name" value="PKD domain"/>
    <property type="match status" value="1"/>
</dbReference>
<sequence length="405" mass="43253">MEGHRPTRRSFLAATGTVALAGIGASTVARGSDPLTNGSYEILEGTPSETTVEVTTADADGPTVMVVGGLHGDEVAGYRAAGDISEWDIESGQLVVIPEVNTRAIERGTRTAADGVDLNREFPVGRDPTYELAQAIWSVVVQYDPDVFVDLHESTELYNGDATDGVGQAVFRSYDMVAAAKAGRAVRHVNENYVGNRTNKFEIGYFSGPNVDPNGLIAHKASRDLDALSFLVETLSTGPALETRVEWQKAVVRKLVEDELFGDGGAPEDDGETEQPPEDDETETPSEGDDGDENEDIPSDDEDAPPEETPNEKPTPMIETTPKKAETLDLSRGDTVTFEAAASMDADGRVVAYEWDLDGDGAFELTGDTAELTLDACGDYPVTLRVTDNDGATRETGLTVSTKAE</sequence>
<evidence type="ECO:0000313" key="8">
    <source>
        <dbReference type="Proteomes" id="UP000199607"/>
    </source>
</evidence>
<dbReference type="CDD" id="cd00146">
    <property type="entry name" value="PKD"/>
    <property type="match status" value="1"/>
</dbReference>
<dbReference type="EMBL" id="FOTC01000002">
    <property type="protein sequence ID" value="SFL05766.1"/>
    <property type="molecule type" value="Genomic_DNA"/>
</dbReference>
<dbReference type="Gene3D" id="3.40.630.10">
    <property type="entry name" value="Zn peptidases"/>
    <property type="match status" value="1"/>
</dbReference>
<dbReference type="Proteomes" id="UP000199607">
    <property type="component" value="Unassembled WGS sequence"/>
</dbReference>
<keyword evidence="2" id="KW-0479">Metal-binding</keyword>